<sequence length="259" mass="26426">MISVESVGWAAFESAALAAVAGLGPAHLRALADRVAAGWPDHAARHVVAILGFAETAGAVLAAQHAAGLPDAEAAAYLRGVAAGHAQQAAAVRVESVWSGPGTHPVPVRATAQVLIEVADEAKHELLLMTYSAKAYEPLLDALTAAVGRGVTVTVVVETLQGAGSALAGAEPAAAFATVPGVQLWHWPIGQRTEPGAKMHAKIAVADRRVLLVSSANLTQAGIGKNIEAGLLVRGGAAPQRAAEHVAELRARGVLERLR</sequence>
<evidence type="ECO:0000256" key="4">
    <source>
        <dbReference type="ARBA" id="ARBA00022801"/>
    </source>
</evidence>
<evidence type="ECO:0000256" key="5">
    <source>
        <dbReference type="ARBA" id="ARBA00022963"/>
    </source>
</evidence>
<keyword evidence="6" id="KW-0443">Lipid metabolism</keyword>
<dbReference type="Pfam" id="PF13091">
    <property type="entry name" value="PLDc_2"/>
    <property type="match status" value="1"/>
</dbReference>
<name>A0A8J3Z295_9ACTN</name>
<dbReference type="PANTHER" id="PTHR43856">
    <property type="entry name" value="CARDIOLIPIN HYDROLASE"/>
    <property type="match status" value="1"/>
</dbReference>
<dbReference type="GO" id="GO:0016042">
    <property type="term" value="P:lipid catabolic process"/>
    <property type="evidence" value="ECO:0007669"/>
    <property type="project" value="UniProtKB-KW"/>
</dbReference>
<evidence type="ECO:0000313" key="9">
    <source>
        <dbReference type="Proteomes" id="UP000612585"/>
    </source>
</evidence>
<dbReference type="InterPro" id="IPR001736">
    <property type="entry name" value="PLipase_D/transphosphatidylase"/>
</dbReference>
<evidence type="ECO:0000256" key="3">
    <source>
        <dbReference type="ARBA" id="ARBA00012027"/>
    </source>
</evidence>
<keyword evidence="4" id="KW-0378">Hydrolase</keyword>
<dbReference type="PROSITE" id="PS50035">
    <property type="entry name" value="PLD"/>
    <property type="match status" value="1"/>
</dbReference>
<dbReference type="InterPro" id="IPR047955">
    <property type="entry name" value="DrmC-like"/>
</dbReference>
<dbReference type="EMBL" id="BOPG01000023">
    <property type="protein sequence ID" value="GIJ56101.1"/>
    <property type="molecule type" value="Genomic_DNA"/>
</dbReference>
<comment type="caution">
    <text evidence="8">The sequence shown here is derived from an EMBL/GenBank/DDBJ whole genome shotgun (WGS) entry which is preliminary data.</text>
</comment>
<dbReference type="EC" id="3.1.4.4" evidence="3"/>
<feature type="domain" description="PLD phosphodiesterase" evidence="7">
    <location>
        <begin position="195"/>
        <end position="222"/>
    </location>
</feature>
<dbReference type="GO" id="GO:0004630">
    <property type="term" value="F:phospholipase D activity"/>
    <property type="evidence" value="ECO:0007669"/>
    <property type="project" value="UniProtKB-EC"/>
</dbReference>
<evidence type="ECO:0000256" key="6">
    <source>
        <dbReference type="ARBA" id="ARBA00023098"/>
    </source>
</evidence>
<dbReference type="InterPro" id="IPR025202">
    <property type="entry name" value="PLD-like_dom"/>
</dbReference>
<dbReference type="InterPro" id="IPR051406">
    <property type="entry name" value="PLD_domain"/>
</dbReference>
<dbReference type="AlphaFoldDB" id="A0A8J3Z295"/>
<comment type="similarity">
    <text evidence="2">Belongs to the phospholipase D family.</text>
</comment>
<dbReference type="Gene3D" id="3.30.870.10">
    <property type="entry name" value="Endonuclease Chain A"/>
    <property type="match status" value="1"/>
</dbReference>
<dbReference type="GO" id="GO:0006793">
    <property type="term" value="P:phosphorus metabolic process"/>
    <property type="evidence" value="ECO:0007669"/>
    <property type="project" value="UniProtKB-ARBA"/>
</dbReference>
<dbReference type="SUPFAM" id="SSF56024">
    <property type="entry name" value="Phospholipase D/nuclease"/>
    <property type="match status" value="1"/>
</dbReference>
<keyword evidence="9" id="KW-1185">Reference proteome</keyword>
<dbReference type="Proteomes" id="UP000612585">
    <property type="component" value="Unassembled WGS sequence"/>
</dbReference>
<accession>A0A8J3Z295</accession>
<dbReference type="GO" id="GO:0016891">
    <property type="term" value="F:RNA endonuclease activity producing 5'-phosphomonoesters, hydrolytic mechanism"/>
    <property type="evidence" value="ECO:0007669"/>
    <property type="project" value="TreeGrafter"/>
</dbReference>
<gene>
    <name evidence="8" type="ORF">Vau01_036170</name>
</gene>
<evidence type="ECO:0000256" key="2">
    <source>
        <dbReference type="ARBA" id="ARBA00008664"/>
    </source>
</evidence>
<dbReference type="NCBIfam" id="NF038319">
    <property type="entry name" value="DISARM_DrmC_I"/>
    <property type="match status" value="1"/>
</dbReference>
<protein>
    <recommendedName>
        <fullName evidence="3">phospholipase D</fullName>
        <ecNumber evidence="3">3.1.4.4</ecNumber>
    </recommendedName>
</protein>
<keyword evidence="5" id="KW-0442">Lipid degradation</keyword>
<evidence type="ECO:0000256" key="1">
    <source>
        <dbReference type="ARBA" id="ARBA00000798"/>
    </source>
</evidence>
<evidence type="ECO:0000313" key="8">
    <source>
        <dbReference type="EMBL" id="GIJ56101.1"/>
    </source>
</evidence>
<evidence type="ECO:0000259" key="7">
    <source>
        <dbReference type="PROSITE" id="PS50035"/>
    </source>
</evidence>
<dbReference type="PANTHER" id="PTHR43856:SF1">
    <property type="entry name" value="MITOCHONDRIAL CARDIOLIPIN HYDROLASE"/>
    <property type="match status" value="1"/>
</dbReference>
<organism evidence="8 9">
    <name type="scientific">Virgisporangium aurantiacum</name>
    <dbReference type="NCBI Taxonomy" id="175570"/>
    <lineage>
        <taxon>Bacteria</taxon>
        <taxon>Bacillati</taxon>
        <taxon>Actinomycetota</taxon>
        <taxon>Actinomycetes</taxon>
        <taxon>Micromonosporales</taxon>
        <taxon>Micromonosporaceae</taxon>
        <taxon>Virgisporangium</taxon>
    </lineage>
</organism>
<reference evidence="8" key="1">
    <citation type="submission" date="2021-01" db="EMBL/GenBank/DDBJ databases">
        <title>Whole genome shotgun sequence of Virgisporangium aurantiacum NBRC 16421.</title>
        <authorList>
            <person name="Komaki H."/>
            <person name="Tamura T."/>
        </authorList>
    </citation>
    <scope>NUCLEOTIDE SEQUENCE</scope>
    <source>
        <strain evidence="8">NBRC 16421</strain>
    </source>
</reference>
<comment type="catalytic activity">
    <reaction evidence="1">
        <text>a 1,2-diacyl-sn-glycero-3-phosphocholine + H2O = a 1,2-diacyl-sn-glycero-3-phosphate + choline + H(+)</text>
        <dbReference type="Rhea" id="RHEA:14445"/>
        <dbReference type="ChEBI" id="CHEBI:15354"/>
        <dbReference type="ChEBI" id="CHEBI:15377"/>
        <dbReference type="ChEBI" id="CHEBI:15378"/>
        <dbReference type="ChEBI" id="CHEBI:57643"/>
        <dbReference type="ChEBI" id="CHEBI:58608"/>
        <dbReference type="EC" id="3.1.4.4"/>
    </reaction>
</comment>
<proteinExistence type="inferred from homology"/>